<dbReference type="InterPro" id="IPR010562">
    <property type="entry name" value="Haemolymph_juvenile_hormone-bd"/>
</dbReference>
<feature type="chain" id="PRO_5041362728" evidence="1">
    <location>
        <begin position="18"/>
        <end position="242"/>
    </location>
</feature>
<dbReference type="EMBL" id="JALNTZ010000001">
    <property type="protein sequence ID" value="KAJ3664503.1"/>
    <property type="molecule type" value="Genomic_DNA"/>
</dbReference>
<evidence type="ECO:0000313" key="3">
    <source>
        <dbReference type="Proteomes" id="UP001168821"/>
    </source>
</evidence>
<name>A0AA38IZC9_9CUCU</name>
<keyword evidence="1" id="KW-0732">Signal</keyword>
<protein>
    <submittedName>
        <fullName evidence="2">Uncharacterized protein</fullName>
    </submittedName>
</protein>
<dbReference type="GO" id="GO:0005615">
    <property type="term" value="C:extracellular space"/>
    <property type="evidence" value="ECO:0007669"/>
    <property type="project" value="TreeGrafter"/>
</dbReference>
<sequence length="242" mass="27600">MKYIVVILSATISSALAVSPPAYIKACELRRPDFDKCALGQAKYAIPFLVKGDKERKVPNMTPLVVPLVELIQDNKWRMGVTNLSIYGFENITVMDVKMNKTNLKFTLDVDNLEASGRYEMNGRLIFLDLEGSGFCFVKFVKGSYTFDGTLTPYENNGKNYLRFGQPRVDYRVKRVHMQFENLLHKQFANTGINPSKILDDNWDMVMEDIDVPFKEVISTIVLDIVSSIMDDIPEKNVFLTM</sequence>
<dbReference type="AlphaFoldDB" id="A0AA38IZC9"/>
<organism evidence="2 3">
    <name type="scientific">Zophobas morio</name>
    <dbReference type="NCBI Taxonomy" id="2755281"/>
    <lineage>
        <taxon>Eukaryota</taxon>
        <taxon>Metazoa</taxon>
        <taxon>Ecdysozoa</taxon>
        <taxon>Arthropoda</taxon>
        <taxon>Hexapoda</taxon>
        <taxon>Insecta</taxon>
        <taxon>Pterygota</taxon>
        <taxon>Neoptera</taxon>
        <taxon>Endopterygota</taxon>
        <taxon>Coleoptera</taxon>
        <taxon>Polyphaga</taxon>
        <taxon>Cucujiformia</taxon>
        <taxon>Tenebrionidae</taxon>
        <taxon>Zophobas</taxon>
    </lineage>
</organism>
<dbReference type="Pfam" id="PF06585">
    <property type="entry name" value="JHBP"/>
    <property type="match status" value="1"/>
</dbReference>
<dbReference type="PANTHER" id="PTHR11008">
    <property type="entry name" value="PROTEIN TAKEOUT-LIKE PROTEIN"/>
    <property type="match status" value="1"/>
</dbReference>
<comment type="caution">
    <text evidence="2">The sequence shown here is derived from an EMBL/GenBank/DDBJ whole genome shotgun (WGS) entry which is preliminary data.</text>
</comment>
<evidence type="ECO:0000256" key="1">
    <source>
        <dbReference type="SAM" id="SignalP"/>
    </source>
</evidence>
<reference evidence="2" key="1">
    <citation type="journal article" date="2023" name="G3 (Bethesda)">
        <title>Whole genome assemblies of Zophobas morio and Tenebrio molitor.</title>
        <authorList>
            <person name="Kaur S."/>
            <person name="Stinson S.A."/>
            <person name="diCenzo G.C."/>
        </authorList>
    </citation>
    <scope>NUCLEOTIDE SEQUENCE</scope>
    <source>
        <strain evidence="2">QUZm001</strain>
    </source>
</reference>
<dbReference type="InterPro" id="IPR038606">
    <property type="entry name" value="To_sf"/>
</dbReference>
<feature type="signal peptide" evidence="1">
    <location>
        <begin position="1"/>
        <end position="17"/>
    </location>
</feature>
<keyword evidence="3" id="KW-1185">Reference proteome</keyword>
<dbReference type="SMART" id="SM00700">
    <property type="entry name" value="JHBP"/>
    <property type="match status" value="1"/>
</dbReference>
<dbReference type="PANTHER" id="PTHR11008:SF32">
    <property type="entry name" value="CIRCADIAN CLOCK-CONTROLLED PROTEIN DAYWAKE-RELATED"/>
    <property type="match status" value="1"/>
</dbReference>
<evidence type="ECO:0000313" key="2">
    <source>
        <dbReference type="EMBL" id="KAJ3664503.1"/>
    </source>
</evidence>
<accession>A0AA38IZC9</accession>
<proteinExistence type="predicted"/>
<dbReference type="Proteomes" id="UP001168821">
    <property type="component" value="Unassembled WGS sequence"/>
</dbReference>
<gene>
    <name evidence="2" type="ORF">Zmor_000063</name>
</gene>
<dbReference type="Gene3D" id="3.15.10.30">
    <property type="entry name" value="Haemolymph juvenile hormone binding protein"/>
    <property type="match status" value="1"/>
</dbReference>